<name>A0A917W4N0_9BACL</name>
<dbReference type="InterPro" id="IPR008769">
    <property type="entry name" value="PhaF_PhaI"/>
</dbReference>
<evidence type="ECO:0008006" key="3">
    <source>
        <dbReference type="Google" id="ProtNLM"/>
    </source>
</evidence>
<evidence type="ECO:0000313" key="1">
    <source>
        <dbReference type="EMBL" id="GGL62225.1"/>
    </source>
</evidence>
<dbReference type="AlphaFoldDB" id="A0A917W4N0"/>
<dbReference type="RefSeq" id="WP_188804423.1">
    <property type="nucleotide sequence ID" value="NZ_BMOK01000015.1"/>
</dbReference>
<comment type="caution">
    <text evidence="1">The sequence shown here is derived from an EMBL/GenBank/DDBJ whole genome shotgun (WGS) entry which is preliminary data.</text>
</comment>
<dbReference type="Proteomes" id="UP000654670">
    <property type="component" value="Unassembled WGS sequence"/>
</dbReference>
<gene>
    <name evidence="1" type="ORF">GCM10007968_27760</name>
</gene>
<keyword evidence="2" id="KW-1185">Reference proteome</keyword>
<organism evidence="1 2">
    <name type="scientific">Sporolactobacillus putidus</name>
    <dbReference type="NCBI Taxonomy" id="492735"/>
    <lineage>
        <taxon>Bacteria</taxon>
        <taxon>Bacillati</taxon>
        <taxon>Bacillota</taxon>
        <taxon>Bacilli</taxon>
        <taxon>Bacillales</taxon>
        <taxon>Sporolactobacillaceae</taxon>
        <taxon>Sporolactobacillus</taxon>
    </lineage>
</organism>
<dbReference type="PANTHER" id="PTHR38664">
    <property type="entry name" value="SLR0058 PROTEIN"/>
    <property type="match status" value="1"/>
</dbReference>
<sequence>MNDLIKKSFFIGLGATLASKEKADKFLSDLSKSGSAAAEEVKSFLDALNDKGKTKKEQWQNDIREDIKDTIRDLGFVTSEEYNKLKEKLEALEAKLSNDPNEASEQETEK</sequence>
<proteinExistence type="predicted"/>
<accession>A0A917W4N0</accession>
<reference evidence="1" key="1">
    <citation type="journal article" date="2014" name="Int. J. Syst. Evol. Microbiol.">
        <title>Complete genome sequence of Corynebacterium casei LMG S-19264T (=DSM 44701T), isolated from a smear-ripened cheese.</title>
        <authorList>
            <consortium name="US DOE Joint Genome Institute (JGI-PGF)"/>
            <person name="Walter F."/>
            <person name="Albersmeier A."/>
            <person name="Kalinowski J."/>
            <person name="Ruckert C."/>
        </authorList>
    </citation>
    <scope>NUCLEOTIDE SEQUENCE</scope>
    <source>
        <strain evidence="1">JCM 15325</strain>
    </source>
</reference>
<dbReference type="PANTHER" id="PTHR38664:SF1">
    <property type="entry name" value="SLR0058 PROTEIN"/>
    <property type="match status" value="1"/>
</dbReference>
<evidence type="ECO:0000313" key="2">
    <source>
        <dbReference type="Proteomes" id="UP000654670"/>
    </source>
</evidence>
<reference evidence="1" key="2">
    <citation type="submission" date="2020-09" db="EMBL/GenBank/DDBJ databases">
        <authorList>
            <person name="Sun Q."/>
            <person name="Ohkuma M."/>
        </authorList>
    </citation>
    <scope>NUCLEOTIDE SEQUENCE</scope>
    <source>
        <strain evidence="1">JCM 15325</strain>
    </source>
</reference>
<protein>
    <recommendedName>
        <fullName evidence="3">Polyhydroxyalkanoate synthesis regulator phasin</fullName>
    </recommendedName>
</protein>
<dbReference type="EMBL" id="BMOK01000015">
    <property type="protein sequence ID" value="GGL62225.1"/>
    <property type="molecule type" value="Genomic_DNA"/>
</dbReference>